<evidence type="ECO:0000313" key="2">
    <source>
        <dbReference type="EMBL" id="KAK6341603.1"/>
    </source>
</evidence>
<protein>
    <submittedName>
        <fullName evidence="2">Uncharacterized protein</fullName>
    </submittedName>
</protein>
<feature type="signal peptide" evidence="1">
    <location>
        <begin position="1"/>
        <end position="27"/>
    </location>
</feature>
<dbReference type="Proteomes" id="UP001375240">
    <property type="component" value="Unassembled WGS sequence"/>
</dbReference>
<name>A0AAV9UGP8_9PEZI</name>
<accession>A0AAV9UGP8</accession>
<dbReference type="AlphaFoldDB" id="A0AAV9UGP8"/>
<dbReference type="EMBL" id="JAVHNQ010000007">
    <property type="protein sequence ID" value="KAK6341603.1"/>
    <property type="molecule type" value="Genomic_DNA"/>
</dbReference>
<evidence type="ECO:0000256" key="1">
    <source>
        <dbReference type="SAM" id="SignalP"/>
    </source>
</evidence>
<comment type="caution">
    <text evidence="2">The sequence shown here is derived from an EMBL/GenBank/DDBJ whole genome shotgun (WGS) entry which is preliminary data.</text>
</comment>
<sequence length="260" mass="29861">MHQYRNIFSRPLLWIRLLKAIISRSASYDSPEITTHIHSSIVTFSRFTRILRIHTKQNISKMVQAVRINCHGDRTMLKKPHYEAIKISATDKIFTDHETSDIADRLGLPILTHRCPPNPVWERELDHRAFNGWSPFNNREATFLHLSLDKDAVLDFSTGSMGWGWAPTQWQNRVGSVIVVRQDKKPLSPLHVEALCKYCLDEVQPLIGHSLGEYAPEEPMSKETAMSMICRPTFVIFWNKLLTAKLREGVDVDISSPYAV</sequence>
<proteinExistence type="predicted"/>
<organism evidence="2 3">
    <name type="scientific">Orbilia brochopaga</name>
    <dbReference type="NCBI Taxonomy" id="3140254"/>
    <lineage>
        <taxon>Eukaryota</taxon>
        <taxon>Fungi</taxon>
        <taxon>Dikarya</taxon>
        <taxon>Ascomycota</taxon>
        <taxon>Pezizomycotina</taxon>
        <taxon>Orbiliomycetes</taxon>
        <taxon>Orbiliales</taxon>
        <taxon>Orbiliaceae</taxon>
        <taxon>Orbilia</taxon>
    </lineage>
</organism>
<reference evidence="2 3" key="1">
    <citation type="submission" date="2019-10" db="EMBL/GenBank/DDBJ databases">
        <authorList>
            <person name="Palmer J.M."/>
        </authorList>
    </citation>
    <scope>NUCLEOTIDE SEQUENCE [LARGE SCALE GENOMIC DNA]</scope>
    <source>
        <strain evidence="2 3">TWF696</strain>
    </source>
</reference>
<keyword evidence="1" id="KW-0732">Signal</keyword>
<evidence type="ECO:0000313" key="3">
    <source>
        <dbReference type="Proteomes" id="UP001375240"/>
    </source>
</evidence>
<keyword evidence="3" id="KW-1185">Reference proteome</keyword>
<gene>
    <name evidence="2" type="ORF">TWF696_008674</name>
</gene>
<feature type="chain" id="PRO_5043866508" evidence="1">
    <location>
        <begin position="28"/>
        <end position="260"/>
    </location>
</feature>